<dbReference type="AlphaFoldDB" id="A0A3Q2E5X1"/>
<evidence type="ECO:0000259" key="4">
    <source>
        <dbReference type="Pfam" id="PF00048"/>
    </source>
</evidence>
<keyword evidence="1" id="KW-0202">Cytokine</keyword>
<evidence type="ECO:0000256" key="3">
    <source>
        <dbReference type="SAM" id="SignalP"/>
    </source>
</evidence>
<dbReference type="GeneTree" id="ENSGT01030000235460"/>
<dbReference type="InterPro" id="IPR036048">
    <property type="entry name" value="Interleukin_8-like_sf"/>
</dbReference>
<proteinExistence type="predicted"/>
<accession>A0A3Q2E5X1</accession>
<dbReference type="OMA" id="YMIQERN"/>
<dbReference type="Ensembl" id="ENSCVAT00000018834.1">
    <property type="protein sequence ID" value="ENSCVAP00000027621.1"/>
    <property type="gene ID" value="ENSCVAG00000014071.1"/>
</dbReference>
<evidence type="ECO:0000256" key="2">
    <source>
        <dbReference type="SAM" id="MobiDB-lite"/>
    </source>
</evidence>
<name>A0A3Q2E5X1_CYPVA</name>
<dbReference type="InterPro" id="IPR001811">
    <property type="entry name" value="Chemokine_IL8-like_dom"/>
</dbReference>
<dbReference type="Gene3D" id="2.40.50.40">
    <property type="match status" value="1"/>
</dbReference>
<evidence type="ECO:0000313" key="5">
    <source>
        <dbReference type="Ensembl" id="ENSCVAP00000027621.1"/>
    </source>
</evidence>
<reference evidence="5" key="1">
    <citation type="submission" date="2025-08" db="UniProtKB">
        <authorList>
            <consortium name="Ensembl"/>
        </authorList>
    </citation>
    <scope>IDENTIFICATION</scope>
</reference>
<feature type="region of interest" description="Disordered" evidence="2">
    <location>
        <begin position="129"/>
        <end position="183"/>
    </location>
</feature>
<protein>
    <recommendedName>
        <fullName evidence="4">Chemokine interleukin-8-like domain-containing protein</fullName>
    </recommendedName>
</protein>
<dbReference type="Proteomes" id="UP000265020">
    <property type="component" value="Unassembled WGS sequence"/>
</dbReference>
<dbReference type="GO" id="GO:0006955">
    <property type="term" value="P:immune response"/>
    <property type="evidence" value="ECO:0007669"/>
    <property type="project" value="InterPro"/>
</dbReference>
<sequence>MLNFNSLFRSALVAMVLVVASGDPGEKLATCCTKVTNTEIKEPILDFLIQKANGQCVNAVIFQTETGLYCSHIRAPWVKRKIQKFRGTKGQQNILSPPTVSLLSIITSTTSPPSSSTLPRSFSSPFLTSVSAMTSGDMPSGEMPSGEMPSGDVSSGDVPSGDVSSGDMSSGDMSSGSVEDKTI</sequence>
<feature type="chain" id="PRO_5018640939" description="Chemokine interleukin-8-like domain-containing protein" evidence="3">
    <location>
        <begin position="23"/>
        <end position="183"/>
    </location>
</feature>
<dbReference type="GO" id="GO:0005615">
    <property type="term" value="C:extracellular space"/>
    <property type="evidence" value="ECO:0007669"/>
    <property type="project" value="UniProtKB-KW"/>
</dbReference>
<dbReference type="SUPFAM" id="SSF54117">
    <property type="entry name" value="Interleukin 8-like chemokines"/>
    <property type="match status" value="1"/>
</dbReference>
<keyword evidence="6" id="KW-1185">Reference proteome</keyword>
<organism evidence="5 6">
    <name type="scientific">Cyprinodon variegatus</name>
    <name type="common">Sheepshead minnow</name>
    <dbReference type="NCBI Taxonomy" id="28743"/>
    <lineage>
        <taxon>Eukaryota</taxon>
        <taxon>Metazoa</taxon>
        <taxon>Chordata</taxon>
        <taxon>Craniata</taxon>
        <taxon>Vertebrata</taxon>
        <taxon>Euteleostomi</taxon>
        <taxon>Actinopterygii</taxon>
        <taxon>Neopterygii</taxon>
        <taxon>Teleostei</taxon>
        <taxon>Neoteleostei</taxon>
        <taxon>Acanthomorphata</taxon>
        <taxon>Ovalentaria</taxon>
        <taxon>Atherinomorphae</taxon>
        <taxon>Cyprinodontiformes</taxon>
        <taxon>Cyprinodontidae</taxon>
        <taxon>Cyprinodon</taxon>
    </lineage>
</organism>
<dbReference type="GO" id="GO:0008009">
    <property type="term" value="F:chemokine activity"/>
    <property type="evidence" value="ECO:0007669"/>
    <property type="project" value="InterPro"/>
</dbReference>
<dbReference type="Pfam" id="PF00048">
    <property type="entry name" value="IL8"/>
    <property type="match status" value="1"/>
</dbReference>
<feature type="domain" description="Chemokine interleukin-8-like" evidence="4">
    <location>
        <begin position="30"/>
        <end position="84"/>
    </location>
</feature>
<evidence type="ECO:0000313" key="6">
    <source>
        <dbReference type="Proteomes" id="UP000265020"/>
    </source>
</evidence>
<feature type="compositionally biased region" description="Low complexity" evidence="2">
    <location>
        <begin position="149"/>
        <end position="177"/>
    </location>
</feature>
<feature type="signal peptide" evidence="3">
    <location>
        <begin position="1"/>
        <end position="22"/>
    </location>
</feature>
<keyword evidence="3" id="KW-0732">Signal</keyword>
<evidence type="ECO:0000256" key="1">
    <source>
        <dbReference type="ARBA" id="ARBA00022514"/>
    </source>
</evidence>
<reference evidence="5" key="2">
    <citation type="submission" date="2025-09" db="UniProtKB">
        <authorList>
            <consortium name="Ensembl"/>
        </authorList>
    </citation>
    <scope>IDENTIFICATION</scope>
</reference>